<gene>
    <name evidence="2" type="ORF">CROQUDRAFT_280098</name>
</gene>
<keyword evidence="3" id="KW-1185">Reference proteome</keyword>
<accession>A0A9P6N833</accession>
<evidence type="ECO:0000313" key="3">
    <source>
        <dbReference type="Proteomes" id="UP000886653"/>
    </source>
</evidence>
<feature type="transmembrane region" description="Helical" evidence="1">
    <location>
        <begin position="49"/>
        <end position="67"/>
    </location>
</feature>
<dbReference type="AlphaFoldDB" id="A0A9P6N833"/>
<reference evidence="2" key="1">
    <citation type="submission" date="2013-11" db="EMBL/GenBank/DDBJ databases">
        <title>Genome sequence of the fusiform rust pathogen reveals effectors for host alternation and coevolution with pine.</title>
        <authorList>
            <consortium name="DOE Joint Genome Institute"/>
            <person name="Smith K."/>
            <person name="Pendleton A."/>
            <person name="Kubisiak T."/>
            <person name="Anderson C."/>
            <person name="Salamov A."/>
            <person name="Aerts A."/>
            <person name="Riley R."/>
            <person name="Clum A."/>
            <person name="Lindquist E."/>
            <person name="Ence D."/>
            <person name="Campbell M."/>
            <person name="Kronenberg Z."/>
            <person name="Feau N."/>
            <person name="Dhillon B."/>
            <person name="Hamelin R."/>
            <person name="Burleigh J."/>
            <person name="Smith J."/>
            <person name="Yandell M."/>
            <person name="Nelson C."/>
            <person name="Grigoriev I."/>
            <person name="Davis J."/>
        </authorList>
    </citation>
    <scope>NUCLEOTIDE SEQUENCE</scope>
    <source>
        <strain evidence="2">G11</strain>
    </source>
</reference>
<keyword evidence="1" id="KW-0812">Transmembrane</keyword>
<sequence>MSHFGQDKLILHGLRRWGTELSNRQSTKTHINNIDSDSRQMLLTSSRPMFFYIVTVHLSFLNLVMAYELNRLHQSKQLPILPDHAKQSFCQ</sequence>
<protein>
    <submittedName>
        <fullName evidence="2">Uncharacterized protein</fullName>
    </submittedName>
</protein>
<evidence type="ECO:0000256" key="1">
    <source>
        <dbReference type="SAM" id="Phobius"/>
    </source>
</evidence>
<keyword evidence="1" id="KW-0472">Membrane</keyword>
<keyword evidence="1" id="KW-1133">Transmembrane helix</keyword>
<organism evidence="2 3">
    <name type="scientific">Cronartium quercuum f. sp. fusiforme G11</name>
    <dbReference type="NCBI Taxonomy" id="708437"/>
    <lineage>
        <taxon>Eukaryota</taxon>
        <taxon>Fungi</taxon>
        <taxon>Dikarya</taxon>
        <taxon>Basidiomycota</taxon>
        <taxon>Pucciniomycotina</taxon>
        <taxon>Pucciniomycetes</taxon>
        <taxon>Pucciniales</taxon>
        <taxon>Coleosporiaceae</taxon>
        <taxon>Cronartium</taxon>
    </lineage>
</organism>
<comment type="caution">
    <text evidence="2">The sequence shown here is derived from an EMBL/GenBank/DDBJ whole genome shotgun (WGS) entry which is preliminary data.</text>
</comment>
<proteinExistence type="predicted"/>
<dbReference type="Proteomes" id="UP000886653">
    <property type="component" value="Unassembled WGS sequence"/>
</dbReference>
<evidence type="ECO:0000313" key="2">
    <source>
        <dbReference type="EMBL" id="KAG0141615.1"/>
    </source>
</evidence>
<name>A0A9P6N833_9BASI</name>
<dbReference type="EMBL" id="MU167378">
    <property type="protein sequence ID" value="KAG0141615.1"/>
    <property type="molecule type" value="Genomic_DNA"/>
</dbReference>